<dbReference type="PROSITE" id="PS50883">
    <property type="entry name" value="EAL"/>
    <property type="match status" value="1"/>
</dbReference>
<dbReference type="GO" id="GO:0016020">
    <property type="term" value="C:membrane"/>
    <property type="evidence" value="ECO:0007669"/>
    <property type="project" value="InterPro"/>
</dbReference>
<dbReference type="SMART" id="SM00267">
    <property type="entry name" value="GGDEF"/>
    <property type="match status" value="1"/>
</dbReference>
<dbReference type="GO" id="GO:0071111">
    <property type="term" value="F:cyclic-guanylate-specific phosphodiesterase activity"/>
    <property type="evidence" value="ECO:0007669"/>
    <property type="project" value="InterPro"/>
</dbReference>
<dbReference type="InterPro" id="IPR003660">
    <property type="entry name" value="HAMP_dom"/>
</dbReference>
<name>A0A418YKQ4_9GAMM</name>
<dbReference type="PROSITE" id="PS50885">
    <property type="entry name" value="HAMP"/>
    <property type="match status" value="1"/>
</dbReference>
<dbReference type="CDD" id="cd06225">
    <property type="entry name" value="HAMP"/>
    <property type="match status" value="1"/>
</dbReference>
<dbReference type="InterPro" id="IPR035919">
    <property type="entry name" value="EAL_sf"/>
</dbReference>
<reference evidence="5 6" key="2">
    <citation type="submission" date="2019-01" db="EMBL/GenBank/DDBJ databases">
        <title>Motilimonas pumilus sp. nov., isolated from the gut of sea cucumber (Apostichopus japonicus).</title>
        <authorList>
            <person name="Wang F.-Q."/>
            <person name="Ren L.-H."/>
            <person name="Lin Y.-W."/>
            <person name="Sun G.-H."/>
            <person name="Du Z.-J."/>
            <person name="Zhao J.-X."/>
            <person name="Liu X.-J."/>
            <person name="Liu L.-J."/>
        </authorList>
    </citation>
    <scope>NUCLEOTIDE SEQUENCE [LARGE SCALE GENOMIC DNA]</scope>
    <source>
        <strain evidence="5 6">PLHSC7-2</strain>
    </source>
</reference>
<dbReference type="Gene3D" id="3.20.20.450">
    <property type="entry name" value="EAL domain"/>
    <property type="match status" value="1"/>
</dbReference>
<dbReference type="OrthoDB" id="9804951at2"/>
<dbReference type="AlphaFoldDB" id="A0A418YKQ4"/>
<dbReference type="SUPFAM" id="SSF141868">
    <property type="entry name" value="EAL domain-like"/>
    <property type="match status" value="1"/>
</dbReference>
<dbReference type="NCBIfam" id="TIGR00254">
    <property type="entry name" value="GGDEF"/>
    <property type="match status" value="1"/>
</dbReference>
<dbReference type="Pfam" id="PF00563">
    <property type="entry name" value="EAL"/>
    <property type="match status" value="1"/>
</dbReference>
<protein>
    <submittedName>
        <fullName evidence="5">Sensor domain-containing phosphodiesterase</fullName>
    </submittedName>
</protein>
<keyword evidence="1" id="KW-1133">Transmembrane helix</keyword>
<dbReference type="Pfam" id="PF00672">
    <property type="entry name" value="HAMP"/>
    <property type="match status" value="1"/>
</dbReference>
<dbReference type="InterPro" id="IPR001633">
    <property type="entry name" value="EAL_dom"/>
</dbReference>
<evidence type="ECO:0000259" key="4">
    <source>
        <dbReference type="PROSITE" id="PS50887"/>
    </source>
</evidence>
<dbReference type="SUPFAM" id="SSF55073">
    <property type="entry name" value="Nucleotide cyclase"/>
    <property type="match status" value="1"/>
</dbReference>
<feature type="domain" description="EAL" evidence="2">
    <location>
        <begin position="458"/>
        <end position="705"/>
    </location>
</feature>
<evidence type="ECO:0000313" key="5">
    <source>
        <dbReference type="EMBL" id="RJG51547.1"/>
    </source>
</evidence>
<dbReference type="PROSITE" id="PS50887">
    <property type="entry name" value="GGDEF"/>
    <property type="match status" value="1"/>
</dbReference>
<evidence type="ECO:0000259" key="3">
    <source>
        <dbReference type="PROSITE" id="PS50885"/>
    </source>
</evidence>
<dbReference type="RefSeq" id="WP_119909071.1">
    <property type="nucleotide sequence ID" value="NZ_QZCH01000001.1"/>
</dbReference>
<feature type="transmembrane region" description="Helical" evidence="1">
    <location>
        <begin position="206"/>
        <end position="224"/>
    </location>
</feature>
<reference evidence="5 6" key="1">
    <citation type="submission" date="2018-09" db="EMBL/GenBank/DDBJ databases">
        <authorList>
            <person name="Wang F."/>
        </authorList>
    </citation>
    <scope>NUCLEOTIDE SEQUENCE [LARGE SCALE GENOMIC DNA]</scope>
    <source>
        <strain evidence="5 6">PLHSC7-2</strain>
    </source>
</reference>
<keyword evidence="6" id="KW-1185">Reference proteome</keyword>
<dbReference type="SMART" id="SM00304">
    <property type="entry name" value="HAMP"/>
    <property type="match status" value="1"/>
</dbReference>
<gene>
    <name evidence="5" type="ORF">D1Z90_02105</name>
</gene>
<dbReference type="SMART" id="SM00052">
    <property type="entry name" value="EAL"/>
    <property type="match status" value="1"/>
</dbReference>
<keyword evidence="1" id="KW-0472">Membrane</keyword>
<dbReference type="PANTHER" id="PTHR33121:SF79">
    <property type="entry name" value="CYCLIC DI-GMP PHOSPHODIESTERASE PDED-RELATED"/>
    <property type="match status" value="1"/>
</dbReference>
<accession>A0A418YKQ4</accession>
<dbReference type="InterPro" id="IPR050706">
    <property type="entry name" value="Cyclic-di-GMP_PDE-like"/>
</dbReference>
<dbReference type="EMBL" id="QZCH01000001">
    <property type="protein sequence ID" value="RJG51547.1"/>
    <property type="molecule type" value="Genomic_DNA"/>
</dbReference>
<evidence type="ECO:0000259" key="2">
    <source>
        <dbReference type="PROSITE" id="PS50883"/>
    </source>
</evidence>
<sequence>MKQKKANRVSLNVRYGFTLFLLLMALALSLTHLYSNKLHQASDEALEYFSISLQHNLEEQLTQTGRLLATTVSDSLINPMAYHNYSEIGDLIKQVMADHEVVYLLVYDDEGKLIHDGSDNVFNFGESASKRFAEYLHPDGILLAYHIIHQNEVHVTQPILADNDVPIGLVRLGMRFPLLEKGIAEFNQTMEAGHEKISEEMLQNNFYMFVFFALIACFASWVIAQKMTQPIRHLSSLARAIGLGNYHHKIEINQNSELGELAENLDQMRISLQQKVEKIQTQAYIDELTNLPNRHNFNQSVDDYIAQSQAFELLYIDLDDFKNINDQFGHEVGDLYLQESCRVIAQYCQDYFKTSQPFKLFRIGGDELSLTILAEHFSATGIQSFAVQFCQQVCGLIKVGNLELQLSMSVGVARFPQDADNRSQLLSNADMAMYKAKELGKQQAVLFNQSLQQVVLDEYALRERLTTAIKEQQFYLNYQPIIDAHTQQCLGLEALVRLGVGETFISPAEFIPLAEKMNIIEDITYQVFHMVCEDIASQPDMHLKVSINISGQLIDQPHFYDGVIDIVHQAKIPANQIALEVTETSMIRNMDSAIEGMKRFKKQGFTIYLDDFGTGYSSLSYLQNLPMDVVKFDRSIIQQTEPGDRLFSSIVNLCKALDLKLVIEGVETEEQLSICHQADCDMIQGYYFSKPVRWQDALEYNDNQEK</sequence>
<evidence type="ECO:0000256" key="1">
    <source>
        <dbReference type="SAM" id="Phobius"/>
    </source>
</evidence>
<dbReference type="SUPFAM" id="SSF158472">
    <property type="entry name" value="HAMP domain-like"/>
    <property type="match status" value="1"/>
</dbReference>
<dbReference type="GO" id="GO:0007165">
    <property type="term" value="P:signal transduction"/>
    <property type="evidence" value="ECO:0007669"/>
    <property type="project" value="InterPro"/>
</dbReference>
<dbReference type="Gene3D" id="6.10.340.10">
    <property type="match status" value="1"/>
</dbReference>
<dbReference type="Proteomes" id="UP000283255">
    <property type="component" value="Unassembled WGS sequence"/>
</dbReference>
<feature type="domain" description="HAMP" evidence="3">
    <location>
        <begin position="225"/>
        <end position="277"/>
    </location>
</feature>
<dbReference type="InterPro" id="IPR029787">
    <property type="entry name" value="Nucleotide_cyclase"/>
</dbReference>
<proteinExistence type="predicted"/>
<dbReference type="Gene3D" id="3.30.70.270">
    <property type="match status" value="1"/>
</dbReference>
<organism evidence="5 6">
    <name type="scientific">Motilimonas pumila</name>
    <dbReference type="NCBI Taxonomy" id="2303987"/>
    <lineage>
        <taxon>Bacteria</taxon>
        <taxon>Pseudomonadati</taxon>
        <taxon>Pseudomonadota</taxon>
        <taxon>Gammaproteobacteria</taxon>
        <taxon>Alteromonadales</taxon>
        <taxon>Alteromonadales genera incertae sedis</taxon>
        <taxon>Motilimonas</taxon>
    </lineage>
</organism>
<comment type="caution">
    <text evidence="5">The sequence shown here is derived from an EMBL/GenBank/DDBJ whole genome shotgun (WGS) entry which is preliminary data.</text>
</comment>
<dbReference type="PANTHER" id="PTHR33121">
    <property type="entry name" value="CYCLIC DI-GMP PHOSPHODIESTERASE PDEF"/>
    <property type="match status" value="1"/>
</dbReference>
<dbReference type="CDD" id="cd01948">
    <property type="entry name" value="EAL"/>
    <property type="match status" value="1"/>
</dbReference>
<feature type="domain" description="GGDEF" evidence="4">
    <location>
        <begin position="309"/>
        <end position="449"/>
    </location>
</feature>
<dbReference type="InterPro" id="IPR000160">
    <property type="entry name" value="GGDEF_dom"/>
</dbReference>
<dbReference type="InterPro" id="IPR043128">
    <property type="entry name" value="Rev_trsase/Diguanyl_cyclase"/>
</dbReference>
<dbReference type="CDD" id="cd01949">
    <property type="entry name" value="GGDEF"/>
    <property type="match status" value="1"/>
</dbReference>
<keyword evidence="1" id="KW-0812">Transmembrane</keyword>
<dbReference type="Pfam" id="PF00990">
    <property type="entry name" value="GGDEF"/>
    <property type="match status" value="1"/>
</dbReference>
<evidence type="ECO:0000313" key="6">
    <source>
        <dbReference type="Proteomes" id="UP000283255"/>
    </source>
</evidence>